<dbReference type="Proteomes" id="UP000677082">
    <property type="component" value="Unassembled WGS sequence"/>
</dbReference>
<evidence type="ECO:0000259" key="1">
    <source>
        <dbReference type="Pfam" id="PF01738"/>
    </source>
</evidence>
<dbReference type="InterPro" id="IPR051049">
    <property type="entry name" value="Dienelactone_hydrolase-like"/>
</dbReference>
<evidence type="ECO:0000313" key="3">
    <source>
        <dbReference type="Proteomes" id="UP000677082"/>
    </source>
</evidence>
<dbReference type="Pfam" id="PF01738">
    <property type="entry name" value="DLH"/>
    <property type="match status" value="1"/>
</dbReference>
<keyword evidence="3" id="KW-1185">Reference proteome</keyword>
<accession>A0A919T5Y5</accession>
<protein>
    <submittedName>
        <fullName evidence="2">Carboxymethylenebutenolidase</fullName>
    </submittedName>
</protein>
<comment type="caution">
    <text evidence="2">The sequence shown here is derived from an EMBL/GenBank/DDBJ whole genome shotgun (WGS) entry which is preliminary data.</text>
</comment>
<dbReference type="InterPro" id="IPR002925">
    <property type="entry name" value="Dienelactn_hydro"/>
</dbReference>
<feature type="domain" description="Dienelactone hydrolase" evidence="1">
    <location>
        <begin position="12"/>
        <end position="229"/>
    </location>
</feature>
<dbReference type="SUPFAM" id="SSF53474">
    <property type="entry name" value="alpha/beta-Hydrolases"/>
    <property type="match status" value="1"/>
</dbReference>
<dbReference type="InterPro" id="IPR029058">
    <property type="entry name" value="AB_hydrolase_fold"/>
</dbReference>
<dbReference type="PANTHER" id="PTHR46623:SF6">
    <property type="entry name" value="ALPHA_BETA-HYDROLASES SUPERFAMILY PROTEIN"/>
    <property type="match status" value="1"/>
</dbReference>
<dbReference type="RefSeq" id="WP_213005935.1">
    <property type="nucleotide sequence ID" value="NZ_BOQN01000022.1"/>
</dbReference>
<reference evidence="2 3" key="1">
    <citation type="submission" date="2021-03" db="EMBL/GenBank/DDBJ databases">
        <title>Whole genome shotgun sequence of Actinoplanes toevensis NBRC 105298.</title>
        <authorList>
            <person name="Komaki H."/>
            <person name="Tamura T."/>
        </authorList>
    </citation>
    <scope>NUCLEOTIDE SEQUENCE [LARGE SCALE GENOMIC DNA]</scope>
    <source>
        <strain evidence="2 3">NBRC 105298</strain>
    </source>
</reference>
<sequence>MEIENIVMDGVPGVIARPATPPRAGVVVLQEAFGLTGHIRSICGRLAAEGYTVIAPALYHRDGAPVIDYSRVEEAMTFMAKLDIREMESDIAAALAALRDEGFDAARTAVLGFCMGGSVALHGATRFDLGAVITFYGGGISAGRFGMPPLEELAPSIGCPWLGLYGEQDPTIPLDDIEALRQALQRSRADTRLVTYPDGGHGFNCDERPSFVPAAAAAAWSETIAFLGERVSG</sequence>
<dbReference type="EMBL" id="BOQN01000022">
    <property type="protein sequence ID" value="GIM89979.1"/>
    <property type="molecule type" value="Genomic_DNA"/>
</dbReference>
<organism evidence="2 3">
    <name type="scientific">Paractinoplanes toevensis</name>
    <dbReference type="NCBI Taxonomy" id="571911"/>
    <lineage>
        <taxon>Bacteria</taxon>
        <taxon>Bacillati</taxon>
        <taxon>Actinomycetota</taxon>
        <taxon>Actinomycetes</taxon>
        <taxon>Micromonosporales</taxon>
        <taxon>Micromonosporaceae</taxon>
        <taxon>Paractinoplanes</taxon>
    </lineage>
</organism>
<name>A0A919T5Y5_9ACTN</name>
<dbReference type="Gene3D" id="3.40.50.1820">
    <property type="entry name" value="alpha/beta hydrolase"/>
    <property type="match status" value="1"/>
</dbReference>
<evidence type="ECO:0000313" key="2">
    <source>
        <dbReference type="EMBL" id="GIM89979.1"/>
    </source>
</evidence>
<dbReference type="AlphaFoldDB" id="A0A919T5Y5"/>
<gene>
    <name evidence="2" type="ORF">Ato02nite_017720</name>
</gene>
<dbReference type="GO" id="GO:0016787">
    <property type="term" value="F:hydrolase activity"/>
    <property type="evidence" value="ECO:0007669"/>
    <property type="project" value="InterPro"/>
</dbReference>
<proteinExistence type="predicted"/>
<dbReference type="PANTHER" id="PTHR46623">
    <property type="entry name" value="CARBOXYMETHYLENEBUTENOLIDASE-RELATED"/>
    <property type="match status" value="1"/>
</dbReference>